<proteinExistence type="predicted"/>
<dbReference type="EMBL" id="NFFZ01000004">
    <property type="protein sequence ID" value="OTI62992.1"/>
    <property type="molecule type" value="Genomic_DNA"/>
</dbReference>
<dbReference type="RefSeq" id="WP_065085861.1">
    <property type="nucleotide sequence ID" value="NZ_NFFZ01000004.1"/>
</dbReference>
<reference evidence="1 2" key="1">
    <citation type="submission" date="2017-05" db="EMBL/GenBank/DDBJ databases">
        <authorList>
            <person name="Song R."/>
            <person name="Chenine A.L."/>
            <person name="Ruprecht R.M."/>
        </authorList>
    </citation>
    <scope>NUCLEOTIDE SEQUENCE [LARGE SCALE GENOMIC DNA]</scope>
    <source>
        <strain evidence="1 2">S567_C10_BS</strain>
    </source>
</reference>
<sequence length="192" mass="21929">MLIHVTPKIYAGRNNRSVDVSLVDLKIPEFGLSLRGGEHLAGRKPYPNKFYTVACRKQGREAVEGLFFEVGGRVKDFTVITRWALQAEMVVQHVVKYHVLDEDFDTVTDSMVLWHGRWPESAKDCTPASHQPRMDVFSDNGRKGDFHDTVNSSGIVLERHETFRIPTIAKERLERQNSLSNRLPHFDSAIKL</sequence>
<accession>A0A241XR64</accession>
<evidence type="ECO:0000313" key="1">
    <source>
        <dbReference type="EMBL" id="OTI62992.1"/>
    </source>
</evidence>
<comment type="caution">
    <text evidence="1">The sequence shown here is derived from an EMBL/GenBank/DDBJ whole genome shotgun (WGS) entry which is preliminary data.</text>
</comment>
<dbReference type="InterPro" id="IPR046054">
    <property type="entry name" value="DUF6012"/>
</dbReference>
<dbReference type="Pfam" id="PF19475">
    <property type="entry name" value="DUF6012"/>
    <property type="match status" value="1"/>
</dbReference>
<dbReference type="AlphaFoldDB" id="A0A241XR64"/>
<gene>
    <name evidence="1" type="ORF">CAZ10_09090</name>
</gene>
<organism evidence="1 2">
    <name type="scientific">Pseudomonas aeruginosa</name>
    <dbReference type="NCBI Taxonomy" id="287"/>
    <lineage>
        <taxon>Bacteria</taxon>
        <taxon>Pseudomonadati</taxon>
        <taxon>Pseudomonadota</taxon>
        <taxon>Gammaproteobacteria</taxon>
        <taxon>Pseudomonadales</taxon>
        <taxon>Pseudomonadaceae</taxon>
        <taxon>Pseudomonas</taxon>
    </lineage>
</organism>
<evidence type="ECO:0000313" key="2">
    <source>
        <dbReference type="Proteomes" id="UP000194857"/>
    </source>
</evidence>
<evidence type="ECO:0008006" key="3">
    <source>
        <dbReference type="Google" id="ProtNLM"/>
    </source>
</evidence>
<dbReference type="Proteomes" id="UP000194857">
    <property type="component" value="Unassembled WGS sequence"/>
</dbReference>
<name>A0A241XR64_PSEAI</name>
<protein>
    <recommendedName>
        <fullName evidence="3">Quorum threshold expression element, QteE</fullName>
    </recommendedName>
</protein>